<gene>
    <name evidence="11" type="ORF">HXX76_004725</name>
</gene>
<evidence type="ECO:0000259" key="10">
    <source>
        <dbReference type="PROSITE" id="PS51746"/>
    </source>
</evidence>
<dbReference type="PROSITE" id="PS01032">
    <property type="entry name" value="PPM_1"/>
    <property type="match status" value="1"/>
</dbReference>
<name>A0A835T8G0_CHLIN</name>
<dbReference type="InterPro" id="IPR015655">
    <property type="entry name" value="PP2C"/>
</dbReference>
<keyword evidence="12" id="KW-1185">Reference proteome</keyword>
<evidence type="ECO:0000313" key="11">
    <source>
        <dbReference type="EMBL" id="KAG2439366.1"/>
    </source>
</evidence>
<dbReference type="Proteomes" id="UP000650467">
    <property type="component" value="Unassembled WGS sequence"/>
</dbReference>
<dbReference type="GO" id="GO:0046872">
    <property type="term" value="F:metal ion binding"/>
    <property type="evidence" value="ECO:0007669"/>
    <property type="project" value="UniProtKB-KW"/>
</dbReference>
<evidence type="ECO:0000256" key="3">
    <source>
        <dbReference type="ARBA" id="ARBA00013081"/>
    </source>
</evidence>
<comment type="similarity">
    <text evidence="9">Belongs to the PP2C family.</text>
</comment>
<dbReference type="SMART" id="SM00331">
    <property type="entry name" value="PP2C_SIG"/>
    <property type="match status" value="1"/>
</dbReference>
<keyword evidence="5 9" id="KW-0378">Hydrolase</keyword>
<dbReference type="OrthoDB" id="10264738at2759"/>
<keyword evidence="7 9" id="KW-0904">Protein phosphatase</keyword>
<dbReference type="Pfam" id="PF00481">
    <property type="entry name" value="PP2C"/>
    <property type="match status" value="1"/>
</dbReference>
<evidence type="ECO:0000256" key="1">
    <source>
        <dbReference type="ARBA" id="ARBA00001936"/>
    </source>
</evidence>
<accession>A0A835T8G0</accession>
<dbReference type="InterPro" id="IPR036457">
    <property type="entry name" value="PPM-type-like_dom_sf"/>
</dbReference>
<evidence type="ECO:0000256" key="5">
    <source>
        <dbReference type="ARBA" id="ARBA00022801"/>
    </source>
</evidence>
<evidence type="ECO:0000256" key="2">
    <source>
        <dbReference type="ARBA" id="ARBA00001946"/>
    </source>
</evidence>
<evidence type="ECO:0000313" key="12">
    <source>
        <dbReference type="Proteomes" id="UP000650467"/>
    </source>
</evidence>
<evidence type="ECO:0000256" key="6">
    <source>
        <dbReference type="ARBA" id="ARBA00022842"/>
    </source>
</evidence>
<dbReference type="EC" id="3.1.3.16" evidence="3"/>
<dbReference type="CDD" id="cd00143">
    <property type="entry name" value="PP2Cc"/>
    <property type="match status" value="1"/>
</dbReference>
<proteinExistence type="inferred from homology"/>
<dbReference type="InterPro" id="IPR001932">
    <property type="entry name" value="PPM-type_phosphatase-like_dom"/>
</dbReference>
<dbReference type="AlphaFoldDB" id="A0A835T8G0"/>
<dbReference type="SUPFAM" id="SSF81606">
    <property type="entry name" value="PP2C-like"/>
    <property type="match status" value="1"/>
</dbReference>
<sequence>MTAFALGGATSLSGGEVREDGKVAYGFSLLRGKRGSMEDFHCAQYKKDPRTGQIVGLFGIFDGHGGPNAADYVRTNLFVNMMQSQKFVSDPAACITEAYETTDSQYLRQDISNGRDDGCTAVTAVLVGQRLLVANVGDSRAVLSRGGKAVALSVDHKPNVKEERSRIESAGGVVVWAGTWRVGGVLAVSRAFGDRPLKRYVVATPAMADERLTSEDEFLLLASDGLWDVMTNQEAVTLAREEKDPEKAAKRLTEEAYTRGSNDNISCVIIRFN</sequence>
<dbReference type="PROSITE" id="PS51746">
    <property type="entry name" value="PPM_2"/>
    <property type="match status" value="1"/>
</dbReference>
<dbReference type="InterPro" id="IPR000222">
    <property type="entry name" value="PP2C_BS"/>
</dbReference>
<dbReference type="Gene3D" id="3.60.40.10">
    <property type="entry name" value="PPM-type phosphatase domain"/>
    <property type="match status" value="1"/>
</dbReference>
<comment type="cofactor">
    <cofactor evidence="2">
        <name>Mg(2+)</name>
        <dbReference type="ChEBI" id="CHEBI:18420"/>
    </cofactor>
</comment>
<evidence type="ECO:0000256" key="4">
    <source>
        <dbReference type="ARBA" id="ARBA00022723"/>
    </source>
</evidence>
<organism evidence="11 12">
    <name type="scientific">Chlamydomonas incerta</name>
    <dbReference type="NCBI Taxonomy" id="51695"/>
    <lineage>
        <taxon>Eukaryota</taxon>
        <taxon>Viridiplantae</taxon>
        <taxon>Chlorophyta</taxon>
        <taxon>core chlorophytes</taxon>
        <taxon>Chlorophyceae</taxon>
        <taxon>CS clade</taxon>
        <taxon>Chlamydomonadales</taxon>
        <taxon>Chlamydomonadaceae</taxon>
        <taxon>Chlamydomonas</taxon>
    </lineage>
</organism>
<dbReference type="EMBL" id="JAEHOC010000008">
    <property type="protein sequence ID" value="KAG2439366.1"/>
    <property type="molecule type" value="Genomic_DNA"/>
</dbReference>
<dbReference type="FunFam" id="3.60.40.10:FF:000010">
    <property type="entry name" value="Probable protein phosphatase 2C 39"/>
    <property type="match status" value="1"/>
</dbReference>
<reference evidence="11" key="1">
    <citation type="journal article" date="2020" name="bioRxiv">
        <title>Comparative genomics of Chlamydomonas.</title>
        <authorList>
            <person name="Craig R.J."/>
            <person name="Hasan A.R."/>
            <person name="Ness R.W."/>
            <person name="Keightley P.D."/>
        </authorList>
    </citation>
    <scope>NUCLEOTIDE SEQUENCE</scope>
    <source>
        <strain evidence="11">SAG 7.73</strain>
    </source>
</reference>
<evidence type="ECO:0000256" key="8">
    <source>
        <dbReference type="ARBA" id="ARBA00023211"/>
    </source>
</evidence>
<evidence type="ECO:0000256" key="7">
    <source>
        <dbReference type="ARBA" id="ARBA00022912"/>
    </source>
</evidence>
<evidence type="ECO:0000256" key="9">
    <source>
        <dbReference type="RuleBase" id="RU003465"/>
    </source>
</evidence>
<dbReference type="PANTHER" id="PTHR47992">
    <property type="entry name" value="PROTEIN PHOSPHATASE"/>
    <property type="match status" value="1"/>
</dbReference>
<dbReference type="GO" id="GO:0004722">
    <property type="term" value="F:protein serine/threonine phosphatase activity"/>
    <property type="evidence" value="ECO:0007669"/>
    <property type="project" value="UniProtKB-EC"/>
</dbReference>
<keyword evidence="6" id="KW-0460">Magnesium</keyword>
<dbReference type="SMART" id="SM00332">
    <property type="entry name" value="PP2Cc"/>
    <property type="match status" value="1"/>
</dbReference>
<keyword evidence="8" id="KW-0464">Manganese</keyword>
<comment type="caution">
    <text evidence="11">The sequence shown here is derived from an EMBL/GenBank/DDBJ whole genome shotgun (WGS) entry which is preliminary data.</text>
</comment>
<protein>
    <recommendedName>
        <fullName evidence="3">protein-serine/threonine phosphatase</fullName>
        <ecNumber evidence="3">3.1.3.16</ecNumber>
    </recommendedName>
</protein>
<comment type="cofactor">
    <cofactor evidence="1">
        <name>Mn(2+)</name>
        <dbReference type="ChEBI" id="CHEBI:29035"/>
    </cofactor>
</comment>
<feature type="domain" description="PPM-type phosphatase" evidence="10">
    <location>
        <begin position="24"/>
        <end position="272"/>
    </location>
</feature>
<keyword evidence="4" id="KW-0479">Metal-binding</keyword>